<dbReference type="AlphaFoldDB" id="A0A9P7H204"/>
<dbReference type="Gene3D" id="3.40.50.300">
    <property type="entry name" value="P-loop containing nucleotide triphosphate hydrolases"/>
    <property type="match status" value="1"/>
</dbReference>
<accession>A0A9P7H204</accession>
<reference evidence="5" key="1">
    <citation type="submission" date="2021-04" db="EMBL/GenBank/DDBJ databases">
        <title>Draft genome of Fusarium avenaceum strain F156N33, isolated from an atmospheric sample in Virginia.</title>
        <authorList>
            <person name="Yang S."/>
            <person name="Vinatzer B.A."/>
            <person name="Coleman J."/>
        </authorList>
    </citation>
    <scope>NUCLEOTIDE SEQUENCE</scope>
    <source>
        <strain evidence="5">F156N33</strain>
    </source>
</reference>
<dbReference type="InterPro" id="IPR056884">
    <property type="entry name" value="NPHP3-like_N"/>
</dbReference>
<dbReference type="PANTHER" id="PTHR10039:SF5">
    <property type="entry name" value="NACHT DOMAIN-CONTAINING PROTEIN"/>
    <property type="match status" value="1"/>
</dbReference>
<feature type="region of interest" description="Disordered" evidence="2">
    <location>
        <begin position="229"/>
        <end position="275"/>
    </location>
</feature>
<protein>
    <recommendedName>
        <fullName evidence="7">NACHT domain-containing protein</fullName>
    </recommendedName>
</protein>
<feature type="compositionally biased region" description="Acidic residues" evidence="2">
    <location>
        <begin position="240"/>
        <end position="267"/>
    </location>
</feature>
<dbReference type="Pfam" id="PF24883">
    <property type="entry name" value="NPHP3_N"/>
    <property type="match status" value="1"/>
</dbReference>
<dbReference type="Pfam" id="PF25053">
    <property type="entry name" value="DUF7791"/>
    <property type="match status" value="1"/>
</dbReference>
<dbReference type="PANTHER" id="PTHR10039">
    <property type="entry name" value="AMELOGENIN"/>
    <property type="match status" value="1"/>
</dbReference>
<evidence type="ECO:0000259" key="4">
    <source>
        <dbReference type="Pfam" id="PF25053"/>
    </source>
</evidence>
<gene>
    <name evidence="5" type="ORF">KAF25_002974</name>
</gene>
<proteinExistence type="predicted"/>
<dbReference type="InterPro" id="IPR056693">
    <property type="entry name" value="DUF7791"/>
</dbReference>
<evidence type="ECO:0000256" key="1">
    <source>
        <dbReference type="ARBA" id="ARBA00022737"/>
    </source>
</evidence>
<evidence type="ECO:0008006" key="7">
    <source>
        <dbReference type="Google" id="ProtNLM"/>
    </source>
</evidence>
<sequence length="1099" mass="126730">MSASASAAGQVQPLNTDQQQIVRVGKELHDRMAKLQSKFAELHLDEASKRGLHGKILMAKKTFKSLWQSKELRSLEENLKRYESLLHSVVLHRICSQSQAAEIKSAEAFNKLNTDLQSFITQLADGRAKISEVLLTSFETRDRVTQEHEKSRIAMDQGFTSTQGTIWGIHDSMSQRFQDTAQRELSRDLKRHHEQLLESLRFSDMNRRKNQISENYPGTFSWVFKNKRDDSRSCSLSGGETDDEVTEDEDGDEDEDEDDDITMDDAPESAYPADLPSRNSFPVWLESDLNLFWISGKPASGKSSLMKFLASHSLTIEHLKVWQRNMQITNRNLHIITHFFWKPGQLLQRNIEGMMLSLLHQVLHKDPCLAQRLWEDQENVSDKRTRGDWDPDELREALFHAIKSSSDAFCIFLDGLDEAKELESLPWRDNRNTQVIHDLLCLTNVKLCASSREEHPFRLFFEGRPRLRIHQLTYHDIYHFAENKLKISWLDSPHRSKILERVVKKANGVFLWVVLVLDSLNRATLSGTASYNEYEERLAQTPPDLNDLLIDMWERPGDDAKLPSYRIDASRYFSLAITAKKLHEDMGFDDSAIDHLSMRSLLVMATALEDEPLTSILDTGRNIQAKDLQARCARVTNRLRLISRGLLEITTSSRYDESEGNPGLVRYDSKRIEFIHRSAFDFITDTQFGRECLGTCHWSSLEQVDRLLGGHLVRCRFLRSEPMSLYSEMRTHRMTYMANDGTSNQLQRALAICYYSRRGDLSSTNGMTRILKDWQESGLFYAHSYWNYPQGSKKPSNPLELEFLEQIVKTAPKFTIVTDLLDGFPITPLIDAIPALLRGVVRKRYGNVAGPRPLELIEYILTRLTSTSSQKRQNVFFRAPDSSRNATLLLHSWFVIQCLFSISMPDIAEWQVVLDLLNRFRNTLSSTDDWEYPFMLKFGQSFWGEVSLLGLYRYGFGSHTTMAIVNFVTAYRILGRLVQERLRCTLYTQAPRGSRERFEIVLISGEVDGFGYCNEMFSPAIEFHDDIAAHLENTLFGTHARSREENRKEAWQVYLQSIRSGLTLVDDGMEYCIRELAKRGSEFPYPWNSNWVIKETVEI</sequence>
<evidence type="ECO:0000313" key="5">
    <source>
        <dbReference type="EMBL" id="KAG5660368.1"/>
    </source>
</evidence>
<name>A0A9P7H204_9HYPO</name>
<dbReference type="SUPFAM" id="SSF52540">
    <property type="entry name" value="P-loop containing nucleoside triphosphate hydrolases"/>
    <property type="match status" value="1"/>
</dbReference>
<organism evidence="5 6">
    <name type="scientific">Fusarium avenaceum</name>
    <dbReference type="NCBI Taxonomy" id="40199"/>
    <lineage>
        <taxon>Eukaryota</taxon>
        <taxon>Fungi</taxon>
        <taxon>Dikarya</taxon>
        <taxon>Ascomycota</taxon>
        <taxon>Pezizomycotina</taxon>
        <taxon>Sordariomycetes</taxon>
        <taxon>Hypocreomycetidae</taxon>
        <taxon>Hypocreales</taxon>
        <taxon>Nectriaceae</taxon>
        <taxon>Fusarium</taxon>
        <taxon>Fusarium tricinctum species complex</taxon>
    </lineage>
</organism>
<keyword evidence="6" id="KW-1185">Reference proteome</keyword>
<evidence type="ECO:0000256" key="2">
    <source>
        <dbReference type="SAM" id="MobiDB-lite"/>
    </source>
</evidence>
<evidence type="ECO:0000313" key="6">
    <source>
        <dbReference type="Proteomes" id="UP000782241"/>
    </source>
</evidence>
<dbReference type="EMBL" id="JAGPUO010000009">
    <property type="protein sequence ID" value="KAG5660368.1"/>
    <property type="molecule type" value="Genomic_DNA"/>
</dbReference>
<dbReference type="Proteomes" id="UP000782241">
    <property type="component" value="Unassembled WGS sequence"/>
</dbReference>
<comment type="caution">
    <text evidence="5">The sequence shown here is derived from an EMBL/GenBank/DDBJ whole genome shotgun (WGS) entry which is preliminary data.</text>
</comment>
<keyword evidence="1" id="KW-0677">Repeat</keyword>
<evidence type="ECO:0000259" key="3">
    <source>
        <dbReference type="Pfam" id="PF24883"/>
    </source>
</evidence>
<dbReference type="InterPro" id="IPR027417">
    <property type="entry name" value="P-loop_NTPase"/>
</dbReference>
<feature type="domain" description="Nephrocystin 3-like N-terminal" evidence="3">
    <location>
        <begin position="279"/>
        <end position="452"/>
    </location>
</feature>
<feature type="domain" description="DUF7791" evidence="4">
    <location>
        <begin position="563"/>
        <end position="688"/>
    </location>
</feature>